<feature type="region of interest" description="Disordered" evidence="1">
    <location>
        <begin position="88"/>
        <end position="116"/>
    </location>
</feature>
<dbReference type="InterPro" id="IPR041389">
    <property type="entry name" value="Importin_rep_6"/>
</dbReference>
<dbReference type="InterPro" id="IPR045016">
    <property type="entry name" value="NhaD-like"/>
</dbReference>
<evidence type="ECO:0000256" key="1">
    <source>
        <dbReference type="SAM" id="MobiDB-lite"/>
    </source>
</evidence>
<dbReference type="PANTHER" id="PTHR43269">
    <property type="entry name" value="SODIUM/PROTON ANTIPORTER 1-RELATED"/>
    <property type="match status" value="1"/>
</dbReference>
<feature type="transmembrane region" description="Helical" evidence="2">
    <location>
        <begin position="256"/>
        <end position="277"/>
    </location>
</feature>
<dbReference type="GO" id="GO:0006814">
    <property type="term" value="P:sodium ion transport"/>
    <property type="evidence" value="ECO:0007669"/>
    <property type="project" value="InterPro"/>
</dbReference>
<dbReference type="GO" id="GO:0015297">
    <property type="term" value="F:antiporter activity"/>
    <property type="evidence" value="ECO:0007669"/>
    <property type="project" value="InterPro"/>
</dbReference>
<sequence>MKALCGKEALVKLLRWHFGEASVLFSQFLSDRIIPALVNALHKEPDTEICASMLDSLNECLQISGMLLDERQVRSIVDEMKQVITASSSRKRERAERTKAEDFDAEESELIKEENEQEEEVFDQVGEILGTLIKTFKASFLTFFNELSSYLTPILRLLLHHQSAVDADQLEGSVTSLSNLDDSDSSKYLVRKKVQESLENCTKYFQKRYSAMLYCAFYSSAFEKSKFYGFDKKGNRWKERTAGTVKFPKNKVAYSLILQFDLAMALLFVIGYVGIIFEESLAFNKSGVGLLMAAPSIGVAVSELRLASAEVSEIVFFLLGAMTIVEIVDAHQGFKLVTDTIKMRMEKDIDEVGKIAHGVKTKIEAINRDGQKYKMSDEDGEGDGVDAMEDEDVNSYESTSQVYELSLGLADFVGLEESAEVDSELTIPWSYKCNHNGLSRGNINMCKGTCDQAIRVTNLKNSVLGQGGPRSPTHDQLGSFDGHPALD</sequence>
<dbReference type="PANTHER" id="PTHR43269:SF2">
    <property type="entry name" value="SODIUM_PROTON ANTIPORTER 1-RELATED"/>
    <property type="match status" value="1"/>
</dbReference>
<dbReference type="EMBL" id="SDMP01000018">
    <property type="protein sequence ID" value="RYQ95295.1"/>
    <property type="molecule type" value="Genomic_DNA"/>
</dbReference>
<evidence type="ECO:0000313" key="3">
    <source>
        <dbReference type="EMBL" id="RYQ95295.1"/>
    </source>
</evidence>
<reference evidence="3 4" key="1">
    <citation type="submission" date="2019-01" db="EMBL/GenBank/DDBJ databases">
        <title>Sequencing of cultivated peanut Arachis hypogaea provides insights into genome evolution and oil improvement.</title>
        <authorList>
            <person name="Chen X."/>
        </authorList>
    </citation>
    <scope>NUCLEOTIDE SEQUENCE [LARGE SCALE GENOMIC DNA]</scope>
    <source>
        <strain evidence="4">cv. Fuhuasheng</strain>
        <tissue evidence="3">Leaves</tissue>
    </source>
</reference>
<keyword evidence="2" id="KW-1133">Transmembrane helix</keyword>
<proteinExistence type="predicted"/>
<feature type="region of interest" description="Disordered" evidence="1">
    <location>
        <begin position="462"/>
        <end position="487"/>
    </location>
</feature>
<evidence type="ECO:0000313" key="4">
    <source>
        <dbReference type="Proteomes" id="UP000289738"/>
    </source>
</evidence>
<accession>A0A444Y047</accession>
<dbReference type="Proteomes" id="UP000289738">
    <property type="component" value="Chromosome B08"/>
</dbReference>
<evidence type="ECO:0000256" key="2">
    <source>
        <dbReference type="SAM" id="Phobius"/>
    </source>
</evidence>
<keyword evidence="4" id="KW-1185">Reference proteome</keyword>
<keyword evidence="2" id="KW-0812">Transmembrane</keyword>
<gene>
    <name evidence="3" type="ORF">Ahy_B08g090417</name>
</gene>
<dbReference type="SUPFAM" id="SSF48371">
    <property type="entry name" value="ARM repeat"/>
    <property type="match status" value="1"/>
</dbReference>
<dbReference type="STRING" id="3818.A0A444Y047"/>
<feature type="compositionally biased region" description="Basic and acidic residues" evidence="1">
    <location>
        <begin position="93"/>
        <end position="102"/>
    </location>
</feature>
<dbReference type="InterPro" id="IPR016024">
    <property type="entry name" value="ARM-type_fold"/>
</dbReference>
<dbReference type="Pfam" id="PF18829">
    <property type="entry name" value="Importin_rep_6"/>
    <property type="match status" value="1"/>
</dbReference>
<keyword evidence="2" id="KW-0472">Membrane</keyword>
<dbReference type="InterPro" id="IPR011989">
    <property type="entry name" value="ARM-like"/>
</dbReference>
<comment type="caution">
    <text evidence="3">The sequence shown here is derived from an EMBL/GenBank/DDBJ whole genome shotgun (WGS) entry which is preliminary data.</text>
</comment>
<protein>
    <submittedName>
        <fullName evidence="3">Uncharacterized protein</fullName>
    </submittedName>
</protein>
<name>A0A444Y047_ARAHY</name>
<dbReference type="Gene3D" id="1.25.10.10">
    <property type="entry name" value="Leucine-rich Repeat Variant"/>
    <property type="match status" value="1"/>
</dbReference>
<dbReference type="AlphaFoldDB" id="A0A444Y047"/>
<organism evidence="3 4">
    <name type="scientific">Arachis hypogaea</name>
    <name type="common">Peanut</name>
    <dbReference type="NCBI Taxonomy" id="3818"/>
    <lineage>
        <taxon>Eukaryota</taxon>
        <taxon>Viridiplantae</taxon>
        <taxon>Streptophyta</taxon>
        <taxon>Embryophyta</taxon>
        <taxon>Tracheophyta</taxon>
        <taxon>Spermatophyta</taxon>
        <taxon>Magnoliopsida</taxon>
        <taxon>eudicotyledons</taxon>
        <taxon>Gunneridae</taxon>
        <taxon>Pentapetalae</taxon>
        <taxon>rosids</taxon>
        <taxon>fabids</taxon>
        <taxon>Fabales</taxon>
        <taxon>Fabaceae</taxon>
        <taxon>Papilionoideae</taxon>
        <taxon>50 kb inversion clade</taxon>
        <taxon>dalbergioids sensu lato</taxon>
        <taxon>Dalbergieae</taxon>
        <taxon>Pterocarpus clade</taxon>
        <taxon>Arachis</taxon>
    </lineage>
</organism>